<accession>A0A7Y7YHS0</accession>
<feature type="compositionally biased region" description="Basic and acidic residues" evidence="1">
    <location>
        <begin position="76"/>
        <end position="88"/>
    </location>
</feature>
<evidence type="ECO:0000313" key="3">
    <source>
        <dbReference type="Proteomes" id="UP000520592"/>
    </source>
</evidence>
<proteinExistence type="predicted"/>
<feature type="region of interest" description="Disordered" evidence="1">
    <location>
        <begin position="67"/>
        <end position="110"/>
    </location>
</feature>
<evidence type="ECO:0000256" key="1">
    <source>
        <dbReference type="SAM" id="MobiDB-lite"/>
    </source>
</evidence>
<organism evidence="2 3">
    <name type="scientific">Pseudomonas gingeri</name>
    <dbReference type="NCBI Taxonomy" id="117681"/>
    <lineage>
        <taxon>Bacteria</taxon>
        <taxon>Pseudomonadati</taxon>
        <taxon>Pseudomonadota</taxon>
        <taxon>Gammaproteobacteria</taxon>
        <taxon>Pseudomonadales</taxon>
        <taxon>Pseudomonadaceae</taxon>
        <taxon>Pseudomonas</taxon>
    </lineage>
</organism>
<dbReference type="AlphaFoldDB" id="A0A7Y7YHS0"/>
<name>A0A7Y7YHS0_9PSED</name>
<reference evidence="2 3" key="1">
    <citation type="submission" date="2020-04" db="EMBL/GenBank/DDBJ databases">
        <title>Molecular characterization of pseudomonads from Agaricus bisporus reveal novel blotch 2 pathogens in Western Europe.</title>
        <authorList>
            <person name="Taparia T."/>
            <person name="Krijger M."/>
            <person name="Haynes E."/>
            <person name="Elpinstone J.G."/>
            <person name="Noble R."/>
            <person name="Van Der Wolf J."/>
        </authorList>
    </citation>
    <scope>NUCLEOTIDE SEQUENCE [LARGE SCALE GENOMIC DNA]</scope>
    <source>
        <strain evidence="2 3">IPO3737</strain>
    </source>
</reference>
<dbReference type="Proteomes" id="UP000520592">
    <property type="component" value="Unassembled WGS sequence"/>
</dbReference>
<gene>
    <name evidence="2" type="ORF">HX876_30760</name>
</gene>
<evidence type="ECO:0000313" key="2">
    <source>
        <dbReference type="EMBL" id="NWC36743.1"/>
    </source>
</evidence>
<sequence length="110" mass="12592">MHKKTCTGDIPGAWRLHGTGLKEASAHDGERTRLPVNRYQILMNVRNRFAKLDDSLHSAKVWLDVSSPDPISGRPLSDRQKRHEDLFRKSSPLSWQNPTPAVKVRTRQLQ</sequence>
<dbReference type="EMBL" id="JACAQD010000046">
    <property type="protein sequence ID" value="NWC36743.1"/>
    <property type="molecule type" value="Genomic_DNA"/>
</dbReference>
<comment type="caution">
    <text evidence="2">The sequence shown here is derived from an EMBL/GenBank/DDBJ whole genome shotgun (WGS) entry which is preliminary data.</text>
</comment>
<dbReference type="RefSeq" id="WP_177062381.1">
    <property type="nucleotide sequence ID" value="NZ_JACAPS010000046.1"/>
</dbReference>
<protein>
    <submittedName>
        <fullName evidence="2">Uncharacterized protein</fullName>
    </submittedName>
</protein>